<evidence type="ECO:0000256" key="1">
    <source>
        <dbReference type="SAM" id="MobiDB-lite"/>
    </source>
</evidence>
<sequence length="344" mass="39275">MPIGKGVRQGESISPKLFTAALQWIMQSLLGKKEAYMITGWLSISYEEMANNTSKFPEFILEKEFQCHNTALIKDVVCKTIHRFVNHPQDVRLSITVSFQPHDLSNEASHEQEAIAVIQVDKPGNFYPGGHEQRIRDKEIEVLRQVEKAKQKERREMRRLFREQEERKRKKMEQGLKRPGGTSGVTERMTKVAPPLPFKAEIRQLPTGEMYAVREWIYDRVRKSSPKRSVPKVPPSTEPSPALEMGEKQKSLSLQEIRKPSLEEMPAVREVGEPRDDVTDRDVSSLEPCDIESYIEQPNKSKFTYTALPSDSRIEAKEPLNVEGSIKLEDDGRSAKVVAYISVG</sequence>
<reference evidence="2 3" key="1">
    <citation type="submission" date="2023-08" db="EMBL/GenBank/DDBJ databases">
        <title>A Necator americanus chromosomal reference genome.</title>
        <authorList>
            <person name="Ilik V."/>
            <person name="Petrzelkova K.J."/>
            <person name="Pardy F."/>
            <person name="Fuh T."/>
            <person name="Niatou-Singa F.S."/>
            <person name="Gouil Q."/>
            <person name="Baker L."/>
            <person name="Ritchie M.E."/>
            <person name="Jex A.R."/>
            <person name="Gazzola D."/>
            <person name="Li H."/>
            <person name="Toshio Fujiwara R."/>
            <person name="Zhan B."/>
            <person name="Aroian R.V."/>
            <person name="Pafco B."/>
            <person name="Schwarz E.M."/>
        </authorList>
    </citation>
    <scope>NUCLEOTIDE SEQUENCE [LARGE SCALE GENOMIC DNA]</scope>
    <source>
        <strain evidence="2 3">Aroian</strain>
        <tissue evidence="2">Whole animal</tissue>
    </source>
</reference>
<accession>A0ABR1CQC9</accession>
<dbReference type="EMBL" id="JAVFWL010000003">
    <property type="protein sequence ID" value="KAK6739898.1"/>
    <property type="molecule type" value="Genomic_DNA"/>
</dbReference>
<name>A0ABR1CQC9_NECAM</name>
<feature type="region of interest" description="Disordered" evidence="1">
    <location>
        <begin position="265"/>
        <end position="286"/>
    </location>
</feature>
<dbReference type="Proteomes" id="UP001303046">
    <property type="component" value="Unassembled WGS sequence"/>
</dbReference>
<evidence type="ECO:0000313" key="3">
    <source>
        <dbReference type="Proteomes" id="UP001303046"/>
    </source>
</evidence>
<evidence type="ECO:0000313" key="2">
    <source>
        <dbReference type="EMBL" id="KAK6739898.1"/>
    </source>
</evidence>
<organism evidence="2 3">
    <name type="scientific">Necator americanus</name>
    <name type="common">Human hookworm</name>
    <dbReference type="NCBI Taxonomy" id="51031"/>
    <lineage>
        <taxon>Eukaryota</taxon>
        <taxon>Metazoa</taxon>
        <taxon>Ecdysozoa</taxon>
        <taxon>Nematoda</taxon>
        <taxon>Chromadorea</taxon>
        <taxon>Rhabditida</taxon>
        <taxon>Rhabditina</taxon>
        <taxon>Rhabditomorpha</taxon>
        <taxon>Strongyloidea</taxon>
        <taxon>Ancylostomatidae</taxon>
        <taxon>Bunostominae</taxon>
        <taxon>Necator</taxon>
    </lineage>
</organism>
<feature type="region of interest" description="Disordered" evidence="1">
    <location>
        <begin position="162"/>
        <end position="188"/>
    </location>
</feature>
<proteinExistence type="predicted"/>
<keyword evidence="3" id="KW-1185">Reference proteome</keyword>
<feature type="compositionally biased region" description="Basic and acidic residues" evidence="1">
    <location>
        <begin position="162"/>
        <end position="176"/>
    </location>
</feature>
<feature type="compositionally biased region" description="Basic and acidic residues" evidence="1">
    <location>
        <begin position="265"/>
        <end position="284"/>
    </location>
</feature>
<comment type="caution">
    <text evidence="2">The sequence shown here is derived from an EMBL/GenBank/DDBJ whole genome shotgun (WGS) entry which is preliminary data.</text>
</comment>
<protein>
    <submittedName>
        <fullName evidence="2">Uncharacterized protein</fullName>
    </submittedName>
</protein>
<feature type="region of interest" description="Disordered" evidence="1">
    <location>
        <begin position="224"/>
        <end position="251"/>
    </location>
</feature>
<gene>
    <name evidence="2" type="primary">Necator_chrIII.g9173</name>
    <name evidence="2" type="ORF">RB195_008408</name>
</gene>